<keyword evidence="2" id="KW-0067">ATP-binding</keyword>
<proteinExistence type="predicted"/>
<organism evidence="3 4">
    <name type="scientific">Candidatus Tenderia electrophaga</name>
    <dbReference type="NCBI Taxonomy" id="1748243"/>
    <lineage>
        <taxon>Bacteria</taxon>
        <taxon>Pseudomonadati</taxon>
        <taxon>Pseudomonadota</taxon>
        <taxon>Gammaproteobacteria</taxon>
        <taxon>Candidatus Tenderiales</taxon>
        <taxon>Candidatus Tenderiaceae</taxon>
        <taxon>Candidatus Tenderia</taxon>
    </lineage>
</organism>
<dbReference type="GO" id="GO:0032153">
    <property type="term" value="C:cell division site"/>
    <property type="evidence" value="ECO:0007669"/>
    <property type="project" value="TreeGrafter"/>
</dbReference>
<dbReference type="AlphaFoldDB" id="A0A0S2TA27"/>
<dbReference type="GO" id="GO:0016887">
    <property type="term" value="F:ATP hydrolysis activity"/>
    <property type="evidence" value="ECO:0007669"/>
    <property type="project" value="InterPro"/>
</dbReference>
<evidence type="ECO:0008006" key="5">
    <source>
        <dbReference type="Google" id="ProtNLM"/>
    </source>
</evidence>
<dbReference type="KEGG" id="tee:Tel_01705"/>
<dbReference type="NCBIfam" id="NF040713">
    <property type="entry name" value="ZapE"/>
    <property type="match status" value="1"/>
</dbReference>
<dbReference type="Gene3D" id="3.40.50.300">
    <property type="entry name" value="P-loop containing nucleotide triphosphate hydrolases"/>
    <property type="match status" value="1"/>
</dbReference>
<dbReference type="InterPro" id="IPR005654">
    <property type="entry name" value="ATPase_AFG1-like"/>
</dbReference>
<reference evidence="3" key="1">
    <citation type="submission" date="2015-10" db="EMBL/GenBank/DDBJ databases">
        <title>Description of Candidatus Tenderia electrophaga gen. nov, sp. nov., an Uncultivated Electroautotroph from a Biocathode Enrichment.</title>
        <authorList>
            <person name="Eddie B.J."/>
            <person name="Malanoski A.P."/>
            <person name="Wang Z."/>
            <person name="Hall R.J."/>
            <person name="Oh S.D."/>
            <person name="Heiner C."/>
            <person name="Lin B."/>
            <person name="Strycharz-Glaven S.M."/>
        </authorList>
    </citation>
    <scope>NUCLEOTIDE SEQUENCE [LARGE SCALE GENOMIC DNA]</scope>
    <source>
        <strain evidence="3">NRL1</strain>
    </source>
</reference>
<dbReference type="GO" id="GO:0005737">
    <property type="term" value="C:cytoplasm"/>
    <property type="evidence" value="ECO:0007669"/>
    <property type="project" value="TreeGrafter"/>
</dbReference>
<accession>A0A0S2TA27</accession>
<dbReference type="EMBL" id="CP013099">
    <property type="protein sequence ID" value="ALP51953.1"/>
    <property type="molecule type" value="Genomic_DNA"/>
</dbReference>
<dbReference type="GO" id="GO:0051301">
    <property type="term" value="P:cell division"/>
    <property type="evidence" value="ECO:0007669"/>
    <property type="project" value="TreeGrafter"/>
</dbReference>
<dbReference type="Proteomes" id="UP000055136">
    <property type="component" value="Chromosome"/>
</dbReference>
<sequence length="361" mass="40877">MPATAIDNPVEFEKPGFRADPAQRKVIARLQQLYQALVTEPPRAGLIDRLLKRSPAPVHGLYIWGGVGRGKTHLMDHFYEAVPFTEKQRVHFHRFMQGIHAELKTLPRTPDPLQVIAERLAANIRLLCLDEFHVNDIGDAMLLAGFLKALFQNNVTLVTTSNVPADQLYKNGLQRERFLPAIELIKHYTDELHLDGDLDYRSELLERTGTFHINTGKDVTQLLQQQFQSLAPHTITMAAKLNINQREINTVAVSDDVAWFEFAALCETPRSSVDYLEIARAYHAVIISDVPQLSEAKDDAAQRFIHLIDALYDHSVKTIISAAVKPADIYSGRRHGFAFQRTASRLQEMASEQYLNKAHRL</sequence>
<dbReference type="InterPro" id="IPR027417">
    <property type="entry name" value="P-loop_NTPase"/>
</dbReference>
<protein>
    <recommendedName>
        <fullName evidence="5">Cell division protein ZapE</fullName>
    </recommendedName>
</protein>
<dbReference type="PANTHER" id="PTHR12169:SF6">
    <property type="entry name" value="AFG1-LIKE ATPASE"/>
    <property type="match status" value="1"/>
</dbReference>
<evidence type="ECO:0000256" key="2">
    <source>
        <dbReference type="ARBA" id="ARBA00022840"/>
    </source>
</evidence>
<evidence type="ECO:0000313" key="3">
    <source>
        <dbReference type="EMBL" id="ALP51953.1"/>
    </source>
</evidence>
<dbReference type="GO" id="GO:0005524">
    <property type="term" value="F:ATP binding"/>
    <property type="evidence" value="ECO:0007669"/>
    <property type="project" value="UniProtKB-KW"/>
</dbReference>
<keyword evidence="1" id="KW-0547">Nucleotide-binding</keyword>
<dbReference type="PANTHER" id="PTHR12169">
    <property type="entry name" value="ATPASE N2B"/>
    <property type="match status" value="1"/>
</dbReference>
<name>A0A0S2TA27_9GAMM</name>
<evidence type="ECO:0000256" key="1">
    <source>
        <dbReference type="ARBA" id="ARBA00022741"/>
    </source>
</evidence>
<dbReference type="SUPFAM" id="SSF52540">
    <property type="entry name" value="P-loop containing nucleoside triphosphate hydrolases"/>
    <property type="match status" value="1"/>
</dbReference>
<keyword evidence="4" id="KW-1185">Reference proteome</keyword>
<gene>
    <name evidence="3" type="ORF">Tel_01705</name>
</gene>
<dbReference type="Pfam" id="PF03969">
    <property type="entry name" value="AFG1_ATPase"/>
    <property type="match status" value="1"/>
</dbReference>
<dbReference type="STRING" id="1748243.Tel_01705"/>
<evidence type="ECO:0000313" key="4">
    <source>
        <dbReference type="Proteomes" id="UP000055136"/>
    </source>
</evidence>